<dbReference type="SUPFAM" id="SSF56524">
    <property type="entry name" value="Oxidoreductase molybdopterin-binding domain"/>
    <property type="match status" value="1"/>
</dbReference>
<keyword evidence="3" id="KW-1185">Reference proteome</keyword>
<dbReference type="EMBL" id="JAGXTP010000001">
    <property type="protein sequence ID" value="MBS3849140.1"/>
    <property type="molecule type" value="Genomic_DNA"/>
</dbReference>
<proteinExistence type="predicted"/>
<gene>
    <name evidence="2" type="ORF">KD146_10585</name>
</gene>
<accession>A0A942E6W4</accession>
<sequence length="168" mass="18188">MHTRLTTLAIAFVAFAAVPSQAVPLQTPQGPVLLTVTGNIAHTNATGRAEFDRAMLDALPQHTTTATTPWYDTAQSFTGPEALALLELVGASGTTVTVTALNDYSADIPFADFENYRIILANQIDGQPLSVRDKGPSFVIYPFDQDEELYNEVIFGRSVWQVTSIAVK</sequence>
<organism evidence="2 3">
    <name type="scientific">Devosia litorisediminis</name>
    <dbReference type="NCBI Taxonomy" id="2829817"/>
    <lineage>
        <taxon>Bacteria</taxon>
        <taxon>Pseudomonadati</taxon>
        <taxon>Pseudomonadota</taxon>
        <taxon>Alphaproteobacteria</taxon>
        <taxon>Hyphomicrobiales</taxon>
        <taxon>Devosiaceae</taxon>
        <taxon>Devosia</taxon>
    </lineage>
</organism>
<protein>
    <submittedName>
        <fullName evidence="2">Oxidoreductase</fullName>
    </submittedName>
</protein>
<dbReference type="AlphaFoldDB" id="A0A942E6W4"/>
<dbReference type="Gene3D" id="3.90.420.10">
    <property type="entry name" value="Oxidoreductase, molybdopterin-binding domain"/>
    <property type="match status" value="1"/>
</dbReference>
<dbReference type="InterPro" id="IPR036374">
    <property type="entry name" value="OxRdtase_Mopterin-bd_sf"/>
</dbReference>
<feature type="chain" id="PRO_5038034929" evidence="1">
    <location>
        <begin position="23"/>
        <end position="168"/>
    </location>
</feature>
<comment type="caution">
    <text evidence="2">The sequence shown here is derived from an EMBL/GenBank/DDBJ whole genome shotgun (WGS) entry which is preliminary data.</text>
</comment>
<evidence type="ECO:0000256" key="1">
    <source>
        <dbReference type="SAM" id="SignalP"/>
    </source>
</evidence>
<keyword evidence="1" id="KW-0732">Signal</keyword>
<reference evidence="2" key="1">
    <citation type="submission" date="2021-04" db="EMBL/GenBank/DDBJ databases">
        <title>Devosia litorisediminis sp. nov., isolated from a sand dune.</title>
        <authorList>
            <person name="Park S."/>
            <person name="Yoon J.-H."/>
        </authorList>
    </citation>
    <scope>NUCLEOTIDE SEQUENCE</scope>
    <source>
        <strain evidence="2">BSSL-BM10</strain>
    </source>
</reference>
<feature type="signal peptide" evidence="1">
    <location>
        <begin position="1"/>
        <end position="22"/>
    </location>
</feature>
<evidence type="ECO:0000313" key="3">
    <source>
        <dbReference type="Proteomes" id="UP000678281"/>
    </source>
</evidence>
<dbReference type="RefSeq" id="WP_212658632.1">
    <property type="nucleotide sequence ID" value="NZ_JAGXTP010000001.1"/>
</dbReference>
<evidence type="ECO:0000313" key="2">
    <source>
        <dbReference type="EMBL" id="MBS3849140.1"/>
    </source>
</evidence>
<name>A0A942E6W4_9HYPH</name>
<dbReference type="Proteomes" id="UP000678281">
    <property type="component" value="Unassembled WGS sequence"/>
</dbReference>